<evidence type="ECO:0000256" key="1">
    <source>
        <dbReference type="SAM" id="MobiDB-lite"/>
    </source>
</evidence>
<keyword evidence="3" id="KW-1185">Reference proteome</keyword>
<comment type="caution">
    <text evidence="2">The sequence shown here is derived from an EMBL/GenBank/DDBJ whole genome shotgun (WGS) entry which is preliminary data.</text>
</comment>
<gene>
    <name evidence="2" type="ORF">HJG59_011360</name>
</gene>
<evidence type="ECO:0000313" key="3">
    <source>
        <dbReference type="Proteomes" id="UP000550707"/>
    </source>
</evidence>
<dbReference type="AlphaFoldDB" id="A0A7J8GRU0"/>
<feature type="compositionally biased region" description="Basic and acidic residues" evidence="1">
    <location>
        <begin position="1"/>
        <end position="22"/>
    </location>
</feature>
<name>A0A7J8GRU0_MOLMO</name>
<reference evidence="2 3" key="1">
    <citation type="journal article" date="2020" name="Nature">
        <title>Six reference-quality genomes reveal evolution of bat adaptations.</title>
        <authorList>
            <person name="Jebb D."/>
            <person name="Huang Z."/>
            <person name="Pippel M."/>
            <person name="Hughes G.M."/>
            <person name="Lavrichenko K."/>
            <person name="Devanna P."/>
            <person name="Winkler S."/>
            <person name="Jermiin L.S."/>
            <person name="Skirmuntt E.C."/>
            <person name="Katzourakis A."/>
            <person name="Burkitt-Gray L."/>
            <person name="Ray D.A."/>
            <person name="Sullivan K.A.M."/>
            <person name="Roscito J.G."/>
            <person name="Kirilenko B.M."/>
            <person name="Davalos L.M."/>
            <person name="Corthals A.P."/>
            <person name="Power M.L."/>
            <person name="Jones G."/>
            <person name="Ransome R.D."/>
            <person name="Dechmann D.K.N."/>
            <person name="Locatelli A.G."/>
            <person name="Puechmaille S.J."/>
            <person name="Fedrigo O."/>
            <person name="Jarvis E.D."/>
            <person name="Hiller M."/>
            <person name="Vernes S.C."/>
            <person name="Myers E.W."/>
            <person name="Teeling E.C."/>
        </authorList>
    </citation>
    <scope>NUCLEOTIDE SEQUENCE [LARGE SCALE GENOMIC DNA]</scope>
    <source>
        <strain evidence="2">MMolMol1</strain>
        <tissue evidence="2">Muscle</tissue>
    </source>
</reference>
<feature type="region of interest" description="Disordered" evidence="1">
    <location>
        <begin position="1"/>
        <end position="36"/>
    </location>
</feature>
<sequence length="147" mass="16338">MGNDDCEKSGDNRHVGTERAESCRQASSVSPGLLHSHPSEHHLLIRRDQGREQCVFNCVFVIKITNANKMEGQHQHRSEEPLVVTNTLHICNHLVETQSSSKGPLGNTARPTRRVSILCSAVRTDTVFRLPLKCLYSASDHMLSVAI</sequence>
<dbReference type="InParanoid" id="A0A7J8GRU0"/>
<organism evidence="2 3">
    <name type="scientific">Molossus molossus</name>
    <name type="common">Pallas' mastiff bat</name>
    <name type="synonym">Vespertilio molossus</name>
    <dbReference type="NCBI Taxonomy" id="27622"/>
    <lineage>
        <taxon>Eukaryota</taxon>
        <taxon>Metazoa</taxon>
        <taxon>Chordata</taxon>
        <taxon>Craniata</taxon>
        <taxon>Vertebrata</taxon>
        <taxon>Euteleostomi</taxon>
        <taxon>Mammalia</taxon>
        <taxon>Eutheria</taxon>
        <taxon>Laurasiatheria</taxon>
        <taxon>Chiroptera</taxon>
        <taxon>Yangochiroptera</taxon>
        <taxon>Molossidae</taxon>
        <taxon>Molossus</taxon>
    </lineage>
</organism>
<dbReference type="EMBL" id="JACASF010000008">
    <property type="protein sequence ID" value="KAF6462329.1"/>
    <property type="molecule type" value="Genomic_DNA"/>
</dbReference>
<protein>
    <submittedName>
        <fullName evidence="2">Uncharacterized protein</fullName>
    </submittedName>
</protein>
<evidence type="ECO:0000313" key="2">
    <source>
        <dbReference type="EMBL" id="KAF6462329.1"/>
    </source>
</evidence>
<dbReference type="Proteomes" id="UP000550707">
    <property type="component" value="Unassembled WGS sequence"/>
</dbReference>
<accession>A0A7J8GRU0</accession>
<proteinExistence type="predicted"/>